<evidence type="ECO:0000313" key="2">
    <source>
        <dbReference type="EMBL" id="GGC42084.1"/>
    </source>
</evidence>
<dbReference type="RefSeq" id="WP_188442539.1">
    <property type="nucleotide sequence ID" value="NZ_BMFD01000006.1"/>
</dbReference>
<dbReference type="EMBL" id="BMFD01000006">
    <property type="protein sequence ID" value="GGC42084.1"/>
    <property type="molecule type" value="Genomic_DNA"/>
</dbReference>
<comment type="caution">
    <text evidence="2">The sequence shown here is derived from an EMBL/GenBank/DDBJ whole genome shotgun (WGS) entry which is preliminary data.</text>
</comment>
<reference evidence="3" key="1">
    <citation type="journal article" date="2019" name="Int. J. Syst. Evol. Microbiol.">
        <title>The Global Catalogue of Microorganisms (GCM) 10K type strain sequencing project: providing services to taxonomists for standard genome sequencing and annotation.</title>
        <authorList>
            <consortium name="The Broad Institute Genomics Platform"/>
            <consortium name="The Broad Institute Genome Sequencing Center for Infectious Disease"/>
            <person name="Wu L."/>
            <person name="Ma J."/>
        </authorList>
    </citation>
    <scope>NUCLEOTIDE SEQUENCE [LARGE SCALE GENOMIC DNA]</scope>
    <source>
        <strain evidence="3">CGMCC 1.12479</strain>
    </source>
</reference>
<keyword evidence="3" id="KW-1185">Reference proteome</keyword>
<protein>
    <submittedName>
        <fullName evidence="2">Uncharacterized protein</fullName>
    </submittedName>
</protein>
<organism evidence="2 3">
    <name type="scientific">Belliella aquatica</name>
    <dbReference type="NCBI Taxonomy" id="1323734"/>
    <lineage>
        <taxon>Bacteria</taxon>
        <taxon>Pseudomonadati</taxon>
        <taxon>Bacteroidota</taxon>
        <taxon>Cytophagia</taxon>
        <taxon>Cytophagales</taxon>
        <taxon>Cyclobacteriaceae</taxon>
        <taxon>Belliella</taxon>
    </lineage>
</organism>
<sequence>MSEEIFDLILGILLIVFGALILIYKIRNPLQKNENVSGKAAHYQIIGLAIVLVMIGIFLI</sequence>
<keyword evidence="1" id="KW-0812">Transmembrane</keyword>
<feature type="transmembrane region" description="Helical" evidence="1">
    <location>
        <begin position="40"/>
        <end position="59"/>
    </location>
</feature>
<feature type="transmembrane region" description="Helical" evidence="1">
    <location>
        <begin position="6"/>
        <end position="24"/>
    </location>
</feature>
<accession>A0ABQ1MP74</accession>
<gene>
    <name evidence="2" type="ORF">GCM10010993_20810</name>
</gene>
<dbReference type="Proteomes" id="UP000635885">
    <property type="component" value="Unassembled WGS sequence"/>
</dbReference>
<evidence type="ECO:0000256" key="1">
    <source>
        <dbReference type="SAM" id="Phobius"/>
    </source>
</evidence>
<evidence type="ECO:0000313" key="3">
    <source>
        <dbReference type="Proteomes" id="UP000635885"/>
    </source>
</evidence>
<proteinExistence type="predicted"/>
<name>A0ABQ1MP74_9BACT</name>
<keyword evidence="1" id="KW-0472">Membrane</keyword>
<keyword evidence="1" id="KW-1133">Transmembrane helix</keyword>